<organism evidence="1 2">
    <name type="scientific">Pseudomonas savastanoi</name>
    <name type="common">Pseudomonas syringae pv. savastanoi</name>
    <dbReference type="NCBI Taxonomy" id="29438"/>
    <lineage>
        <taxon>Bacteria</taxon>
        <taxon>Pseudomonadati</taxon>
        <taxon>Pseudomonadota</taxon>
        <taxon>Gammaproteobacteria</taxon>
        <taxon>Pseudomonadales</taxon>
        <taxon>Pseudomonadaceae</taxon>
        <taxon>Pseudomonas</taxon>
    </lineage>
</organism>
<protein>
    <submittedName>
        <fullName evidence="1">Allantoate amidohydrolase</fullName>
    </submittedName>
</protein>
<dbReference type="EMBL" id="RBSV01000260">
    <property type="protein sequence ID" value="RMS79352.1"/>
    <property type="molecule type" value="Genomic_DNA"/>
</dbReference>
<dbReference type="Proteomes" id="UP000268887">
    <property type="component" value="Unassembled WGS sequence"/>
</dbReference>
<dbReference type="Gene3D" id="3.40.630.10">
    <property type="entry name" value="Zn peptidases"/>
    <property type="match status" value="1"/>
</dbReference>
<keyword evidence="1" id="KW-0378">Hydrolase</keyword>
<gene>
    <name evidence="1" type="ORF">ALP60_03461</name>
</gene>
<dbReference type="SUPFAM" id="SSF53187">
    <property type="entry name" value="Zn-dependent exopeptidases"/>
    <property type="match status" value="1"/>
</dbReference>
<comment type="caution">
    <text evidence="1">The sequence shown here is derived from an EMBL/GenBank/DDBJ whole genome shotgun (WGS) entry which is preliminary data.</text>
</comment>
<name>A0A3M5FXX8_PSESS</name>
<reference evidence="1 2" key="1">
    <citation type="submission" date="2018-08" db="EMBL/GenBank/DDBJ databases">
        <title>Recombination of ecologically and evolutionarily significant loci maintains genetic cohesion in the Pseudomonas syringae species complex.</title>
        <authorList>
            <person name="Dillon M."/>
            <person name="Thakur S."/>
            <person name="Almeida R.N.D."/>
            <person name="Weir B.S."/>
            <person name="Guttman D.S."/>
        </authorList>
    </citation>
    <scope>NUCLEOTIDE SEQUENCE [LARGE SCALE GENOMIC DNA]</scope>
    <source>
        <strain evidence="1 2">ICMP 13927</strain>
    </source>
</reference>
<dbReference type="AlphaFoldDB" id="A0A3M5FXX8"/>
<evidence type="ECO:0000313" key="1">
    <source>
        <dbReference type="EMBL" id="RMS79352.1"/>
    </source>
</evidence>
<dbReference type="GO" id="GO:0016787">
    <property type="term" value="F:hydrolase activity"/>
    <property type="evidence" value="ECO:0007669"/>
    <property type="project" value="UniProtKB-KW"/>
</dbReference>
<sequence>MNRHYPVCLLFIPSSNGVSHNEAEYTNDQDMRNGLRMLTGLLYRACTSSASFR</sequence>
<evidence type="ECO:0000313" key="2">
    <source>
        <dbReference type="Proteomes" id="UP000268887"/>
    </source>
</evidence>
<proteinExistence type="predicted"/>
<accession>A0A3M5FXX8</accession>